<keyword evidence="1" id="KW-0540">Nuclease</keyword>
<dbReference type="EMBL" id="AJWY01010094">
    <property type="protein sequence ID" value="EKC56497.1"/>
    <property type="molecule type" value="Genomic_DNA"/>
</dbReference>
<keyword evidence="1" id="KW-0378">Hydrolase</keyword>
<keyword evidence="1" id="KW-0255">Endonuclease</keyword>
<feature type="non-terminal residue" evidence="1">
    <location>
        <position position="100"/>
    </location>
</feature>
<comment type="caution">
    <text evidence="1">The sequence shown here is derived from an EMBL/GenBank/DDBJ whole genome shotgun (WGS) entry which is preliminary data.</text>
</comment>
<dbReference type="GO" id="GO:0004519">
    <property type="term" value="F:endonuclease activity"/>
    <property type="evidence" value="ECO:0007669"/>
    <property type="project" value="UniProtKB-KW"/>
</dbReference>
<reference evidence="1" key="1">
    <citation type="journal article" date="2013" name="Environ. Microbiol.">
        <title>Microbiota from the distal guts of lean and obese adolescents exhibit partial functional redundancy besides clear differences in community structure.</title>
        <authorList>
            <person name="Ferrer M."/>
            <person name="Ruiz A."/>
            <person name="Lanza F."/>
            <person name="Haange S.B."/>
            <person name="Oberbach A."/>
            <person name="Till H."/>
            <person name="Bargiela R."/>
            <person name="Campoy C."/>
            <person name="Segura M.T."/>
            <person name="Richter M."/>
            <person name="von Bergen M."/>
            <person name="Seifert J."/>
            <person name="Suarez A."/>
        </authorList>
    </citation>
    <scope>NUCLEOTIDE SEQUENCE</scope>
</reference>
<sequence>MKLGASTACFYPLETEKALLKVTELGYKYAEVFMNAPSELEEPFLKQLNTIAKNGGTDIVSVHPFSSFMESTCIFTDYQRRFDDFISIYDKTCHACACLG</sequence>
<dbReference type="SUPFAM" id="SSF51658">
    <property type="entry name" value="Xylose isomerase-like"/>
    <property type="match status" value="1"/>
</dbReference>
<dbReference type="Gene3D" id="3.20.20.150">
    <property type="entry name" value="Divalent-metal-dependent TIM barrel enzymes"/>
    <property type="match status" value="1"/>
</dbReference>
<evidence type="ECO:0000313" key="1">
    <source>
        <dbReference type="EMBL" id="EKC56497.1"/>
    </source>
</evidence>
<dbReference type="AlphaFoldDB" id="K1S7C5"/>
<name>K1S7C5_9ZZZZ</name>
<gene>
    <name evidence="1" type="ORF">LEA_14808</name>
</gene>
<dbReference type="InterPro" id="IPR036237">
    <property type="entry name" value="Xyl_isomerase-like_sf"/>
</dbReference>
<protein>
    <submittedName>
        <fullName evidence="1">AP endonuclease, family 2</fullName>
    </submittedName>
</protein>
<accession>K1S7C5</accession>
<proteinExistence type="predicted"/>
<organism evidence="1">
    <name type="scientific">human gut metagenome</name>
    <dbReference type="NCBI Taxonomy" id="408170"/>
    <lineage>
        <taxon>unclassified sequences</taxon>
        <taxon>metagenomes</taxon>
        <taxon>organismal metagenomes</taxon>
    </lineage>
</organism>